<accession>A0A433Q2R6</accession>
<dbReference type="EMBL" id="RBNJ01017356">
    <property type="protein sequence ID" value="RUS24095.1"/>
    <property type="molecule type" value="Genomic_DNA"/>
</dbReference>
<dbReference type="Pfam" id="PF14551">
    <property type="entry name" value="MCM_N"/>
    <property type="match status" value="1"/>
</dbReference>
<sequence length="138" mass="16078">MASLGWDASRIYSTNVLPPEQQENSHIEIQERFLAFIQNFRLDNNFIYRDQLRQNLMVKQYYLEVDVGHLINYNEELAQQLTNTPAVLLPLFENAVKESARRILHPNPTADRAKDIPDCQVTLRSDANMIHIRDLTVL</sequence>
<gene>
    <name evidence="2" type="ORF">BC938DRAFT_474133</name>
</gene>
<evidence type="ECO:0000313" key="3">
    <source>
        <dbReference type="Proteomes" id="UP000274822"/>
    </source>
</evidence>
<evidence type="ECO:0000259" key="1">
    <source>
        <dbReference type="Pfam" id="PF14551"/>
    </source>
</evidence>
<dbReference type="InterPro" id="IPR012340">
    <property type="entry name" value="NA-bd_OB-fold"/>
</dbReference>
<evidence type="ECO:0000313" key="2">
    <source>
        <dbReference type="EMBL" id="RUS24095.1"/>
    </source>
</evidence>
<dbReference type="AlphaFoldDB" id="A0A433Q2R6"/>
<keyword evidence="3" id="KW-1185">Reference proteome</keyword>
<comment type="caution">
    <text evidence="2">The sequence shown here is derived from an EMBL/GenBank/DDBJ whole genome shotgun (WGS) entry which is preliminary data.</text>
</comment>
<reference evidence="2 3" key="1">
    <citation type="journal article" date="2018" name="New Phytol.">
        <title>Phylogenomics of Endogonaceae and evolution of mycorrhizas within Mucoromycota.</title>
        <authorList>
            <person name="Chang Y."/>
            <person name="Desiro A."/>
            <person name="Na H."/>
            <person name="Sandor L."/>
            <person name="Lipzen A."/>
            <person name="Clum A."/>
            <person name="Barry K."/>
            <person name="Grigoriev I.V."/>
            <person name="Martin F.M."/>
            <person name="Stajich J.E."/>
            <person name="Smith M.E."/>
            <person name="Bonito G."/>
            <person name="Spatafora J.W."/>
        </authorList>
    </citation>
    <scope>NUCLEOTIDE SEQUENCE [LARGE SCALE GENOMIC DNA]</scope>
    <source>
        <strain evidence="2 3">AD002</strain>
    </source>
</reference>
<dbReference type="Proteomes" id="UP000274822">
    <property type="component" value="Unassembled WGS sequence"/>
</dbReference>
<organism evidence="2 3">
    <name type="scientific">Jimgerdemannia flammicorona</name>
    <dbReference type="NCBI Taxonomy" id="994334"/>
    <lineage>
        <taxon>Eukaryota</taxon>
        <taxon>Fungi</taxon>
        <taxon>Fungi incertae sedis</taxon>
        <taxon>Mucoromycota</taxon>
        <taxon>Mucoromycotina</taxon>
        <taxon>Endogonomycetes</taxon>
        <taxon>Endogonales</taxon>
        <taxon>Endogonaceae</taxon>
        <taxon>Jimgerdemannia</taxon>
    </lineage>
</organism>
<dbReference type="Gene3D" id="3.30.1640.10">
    <property type="entry name" value="mini-chromosome maintenance (MCM) complex, chain A, domain 1"/>
    <property type="match status" value="1"/>
</dbReference>
<feature type="domain" description="MCM N-terminal" evidence="1">
    <location>
        <begin position="30"/>
        <end position="124"/>
    </location>
</feature>
<name>A0A433Q2R6_9FUNG</name>
<proteinExistence type="predicted"/>
<protein>
    <submittedName>
        <fullName evidence="2">MCM N-terminal domain-containing protein</fullName>
    </submittedName>
</protein>
<dbReference type="SUPFAM" id="SSF50249">
    <property type="entry name" value="Nucleic acid-binding proteins"/>
    <property type="match status" value="1"/>
</dbReference>
<dbReference type="InterPro" id="IPR027925">
    <property type="entry name" value="MCM_N"/>
</dbReference>